<dbReference type="InterPro" id="IPR057446">
    <property type="entry name" value="PH_bac"/>
</dbReference>
<protein>
    <recommendedName>
        <fullName evidence="3">PH domain-containing protein</fullName>
    </recommendedName>
</protein>
<dbReference type="Proteomes" id="UP001596189">
    <property type="component" value="Unassembled WGS sequence"/>
</dbReference>
<dbReference type="RefSeq" id="WP_345716725.1">
    <property type="nucleotide sequence ID" value="NZ_BAABFP010000005.1"/>
</dbReference>
<feature type="coiled-coil region" evidence="1">
    <location>
        <begin position="144"/>
        <end position="171"/>
    </location>
</feature>
<gene>
    <name evidence="4" type="ORF">ACFQDO_01805</name>
</gene>
<sequence>MSRGPAVAIVAVLVLLAWAGMWWGWRSRTRRQRDVPAPPAPSQALADRTANEGVEATYVSTTAANDWLDRIAVHGLGVRSDARVLATDDGIAVVREGAPDLLVPAVDLREVRRESVRAGKAVTGQGLLVWDWDLGGATVSTAVAARHDGDRDALEQQIKALIDQHHQQEAK</sequence>
<keyword evidence="2" id="KW-0812">Transmembrane</keyword>
<dbReference type="Pfam" id="PF25362">
    <property type="entry name" value="bPH_11"/>
    <property type="match status" value="1"/>
</dbReference>
<accession>A0ABW1J9C7</accession>
<proteinExistence type="predicted"/>
<evidence type="ECO:0000256" key="1">
    <source>
        <dbReference type="SAM" id="Coils"/>
    </source>
</evidence>
<reference evidence="5" key="1">
    <citation type="journal article" date="2019" name="Int. J. Syst. Evol. Microbiol.">
        <title>The Global Catalogue of Microorganisms (GCM) 10K type strain sequencing project: providing services to taxonomists for standard genome sequencing and annotation.</title>
        <authorList>
            <consortium name="The Broad Institute Genomics Platform"/>
            <consortium name="The Broad Institute Genome Sequencing Center for Infectious Disease"/>
            <person name="Wu L."/>
            <person name="Ma J."/>
        </authorList>
    </citation>
    <scope>NUCLEOTIDE SEQUENCE [LARGE SCALE GENOMIC DNA]</scope>
    <source>
        <strain evidence="5">KACC 14249</strain>
    </source>
</reference>
<evidence type="ECO:0000313" key="5">
    <source>
        <dbReference type="Proteomes" id="UP001596189"/>
    </source>
</evidence>
<feature type="domain" description="PH" evidence="3">
    <location>
        <begin position="39"/>
        <end position="157"/>
    </location>
</feature>
<organism evidence="4 5">
    <name type="scientific">Angustibacter luteus</name>
    <dbReference type="NCBI Taxonomy" id="658456"/>
    <lineage>
        <taxon>Bacteria</taxon>
        <taxon>Bacillati</taxon>
        <taxon>Actinomycetota</taxon>
        <taxon>Actinomycetes</taxon>
        <taxon>Kineosporiales</taxon>
        <taxon>Kineosporiaceae</taxon>
    </lineage>
</organism>
<dbReference type="EMBL" id="JBHSRD010000002">
    <property type="protein sequence ID" value="MFC6005851.1"/>
    <property type="molecule type" value="Genomic_DNA"/>
</dbReference>
<evidence type="ECO:0000256" key="2">
    <source>
        <dbReference type="SAM" id="Phobius"/>
    </source>
</evidence>
<keyword evidence="5" id="KW-1185">Reference proteome</keyword>
<evidence type="ECO:0000313" key="4">
    <source>
        <dbReference type="EMBL" id="MFC6005851.1"/>
    </source>
</evidence>
<keyword evidence="1" id="KW-0175">Coiled coil</keyword>
<name>A0ABW1J9C7_9ACTN</name>
<feature type="transmembrane region" description="Helical" evidence="2">
    <location>
        <begin position="6"/>
        <end position="25"/>
    </location>
</feature>
<comment type="caution">
    <text evidence="4">The sequence shown here is derived from an EMBL/GenBank/DDBJ whole genome shotgun (WGS) entry which is preliminary data.</text>
</comment>
<keyword evidence="2" id="KW-0472">Membrane</keyword>
<keyword evidence="2" id="KW-1133">Transmembrane helix</keyword>
<evidence type="ECO:0000259" key="3">
    <source>
        <dbReference type="Pfam" id="PF25362"/>
    </source>
</evidence>